<feature type="compositionally biased region" description="Polar residues" evidence="6">
    <location>
        <begin position="133"/>
        <end position="151"/>
    </location>
</feature>
<evidence type="ECO:0000256" key="2">
    <source>
        <dbReference type="ARBA" id="ARBA00022701"/>
    </source>
</evidence>
<feature type="compositionally biased region" description="Polar residues" evidence="6">
    <location>
        <begin position="205"/>
        <end position="214"/>
    </location>
</feature>
<dbReference type="GO" id="GO:0046872">
    <property type="term" value="F:metal ion binding"/>
    <property type="evidence" value="ECO:0007669"/>
    <property type="project" value="UniProtKB-KW"/>
</dbReference>
<dbReference type="PANTHER" id="PTHR22738:SF10">
    <property type="entry name" value="RAS ASSOCIATION DOMAIN-CONTAINING PROTEIN 1 HOMOLOG"/>
    <property type="match status" value="1"/>
</dbReference>
<evidence type="ECO:0000259" key="9">
    <source>
        <dbReference type="PROSITE" id="PS50951"/>
    </source>
</evidence>
<reference evidence="10" key="1">
    <citation type="submission" date="2020-04" db="EMBL/GenBank/DDBJ databases">
        <authorList>
            <person name="Neveu A P."/>
        </authorList>
    </citation>
    <scope>NUCLEOTIDE SEQUENCE</scope>
    <source>
        <tissue evidence="10">Whole embryo</tissue>
    </source>
</reference>
<keyword evidence="5" id="KW-0963">Cytoplasm</keyword>
<dbReference type="CDD" id="cd20820">
    <property type="entry name" value="C1_RASSF1-like"/>
    <property type="match status" value="1"/>
</dbReference>
<keyword evidence="5" id="KW-0206">Cytoskeleton</keyword>
<dbReference type="EMBL" id="LR789590">
    <property type="protein sequence ID" value="CAB3265452.1"/>
    <property type="molecule type" value="mRNA"/>
</dbReference>
<keyword evidence="3" id="KW-0479">Metal-binding</keyword>
<dbReference type="SUPFAM" id="SSF57889">
    <property type="entry name" value="Cysteine-rich domain"/>
    <property type="match status" value="1"/>
</dbReference>
<keyword evidence="2" id="KW-0493">Microtubule</keyword>
<feature type="region of interest" description="Disordered" evidence="6">
    <location>
        <begin position="1"/>
        <end position="82"/>
    </location>
</feature>
<feature type="region of interest" description="Disordered" evidence="6">
    <location>
        <begin position="109"/>
        <end position="315"/>
    </location>
</feature>
<accession>A0A6F9DPS6</accession>
<dbReference type="GO" id="GO:0005874">
    <property type="term" value="C:microtubule"/>
    <property type="evidence" value="ECO:0007669"/>
    <property type="project" value="UniProtKB-KW"/>
</dbReference>
<feature type="domain" description="Phorbol-ester/DAG-type" evidence="7">
    <location>
        <begin position="367"/>
        <end position="418"/>
    </location>
</feature>
<protein>
    <submittedName>
        <fullName evidence="10">Ras association domain-containing protein 5-like</fullName>
    </submittedName>
</protein>
<dbReference type="PROSITE" id="PS50951">
    <property type="entry name" value="SARAH"/>
    <property type="match status" value="1"/>
</dbReference>
<dbReference type="InterPro" id="IPR033614">
    <property type="entry name" value="RASSF1-6"/>
</dbReference>
<feature type="compositionally biased region" description="Low complexity" evidence="6">
    <location>
        <begin position="116"/>
        <end position="127"/>
    </location>
</feature>
<feature type="compositionally biased region" description="Polar residues" evidence="6">
    <location>
        <begin position="31"/>
        <end position="42"/>
    </location>
</feature>
<dbReference type="PROSITE" id="PS50081">
    <property type="entry name" value="ZF_DAG_PE_2"/>
    <property type="match status" value="1"/>
</dbReference>
<evidence type="ECO:0000256" key="1">
    <source>
        <dbReference type="ARBA" id="ARBA00004245"/>
    </source>
</evidence>
<dbReference type="SUPFAM" id="SSF54236">
    <property type="entry name" value="Ubiquitin-like"/>
    <property type="match status" value="1"/>
</dbReference>
<dbReference type="Pfam" id="PF16517">
    <property type="entry name" value="Nore1-SARAH"/>
    <property type="match status" value="1"/>
</dbReference>
<feature type="compositionally biased region" description="Basic and acidic residues" evidence="6">
    <location>
        <begin position="68"/>
        <end position="82"/>
    </location>
</feature>
<dbReference type="PROSITE" id="PS50200">
    <property type="entry name" value="RA"/>
    <property type="match status" value="1"/>
</dbReference>
<name>A0A6F9DPS6_9ASCI</name>
<dbReference type="Gene3D" id="3.30.60.20">
    <property type="match status" value="1"/>
</dbReference>
<dbReference type="GO" id="GO:0007165">
    <property type="term" value="P:signal transduction"/>
    <property type="evidence" value="ECO:0007669"/>
    <property type="project" value="InterPro"/>
</dbReference>
<organism evidence="10">
    <name type="scientific">Phallusia mammillata</name>
    <dbReference type="NCBI Taxonomy" id="59560"/>
    <lineage>
        <taxon>Eukaryota</taxon>
        <taxon>Metazoa</taxon>
        <taxon>Chordata</taxon>
        <taxon>Tunicata</taxon>
        <taxon>Ascidiacea</taxon>
        <taxon>Phlebobranchia</taxon>
        <taxon>Ascidiidae</taxon>
        <taxon>Phallusia</taxon>
    </lineage>
</organism>
<evidence type="ECO:0000256" key="6">
    <source>
        <dbReference type="SAM" id="MobiDB-lite"/>
    </source>
</evidence>
<proteinExistence type="evidence at transcript level"/>
<dbReference type="Pfam" id="PF00130">
    <property type="entry name" value="C1_1"/>
    <property type="match status" value="1"/>
</dbReference>
<comment type="subcellular location">
    <subcellularLocation>
        <location evidence="1">Cytoplasm</location>
        <location evidence="1">Cytoskeleton</location>
    </subcellularLocation>
</comment>
<dbReference type="InterPro" id="IPR002219">
    <property type="entry name" value="PKC_DAG/PE"/>
</dbReference>
<feature type="domain" description="Ras-associating" evidence="8">
    <location>
        <begin position="525"/>
        <end position="611"/>
    </location>
</feature>
<dbReference type="InterPro" id="IPR000159">
    <property type="entry name" value="RA_dom"/>
</dbReference>
<gene>
    <name evidence="10" type="primary">Rassf5</name>
</gene>
<dbReference type="CDD" id="cd01778">
    <property type="entry name" value="RA_RASSF1_like"/>
    <property type="match status" value="1"/>
</dbReference>
<dbReference type="PROSITE" id="PS00479">
    <property type="entry name" value="ZF_DAG_PE_1"/>
    <property type="match status" value="1"/>
</dbReference>
<evidence type="ECO:0000259" key="8">
    <source>
        <dbReference type="PROSITE" id="PS50200"/>
    </source>
</evidence>
<dbReference type="Gene3D" id="1.20.5.110">
    <property type="match status" value="1"/>
</dbReference>
<dbReference type="InterPro" id="IPR029071">
    <property type="entry name" value="Ubiquitin-like_domsf"/>
</dbReference>
<evidence type="ECO:0000313" key="10">
    <source>
        <dbReference type="EMBL" id="CAB3265452.1"/>
    </source>
</evidence>
<evidence type="ECO:0000256" key="4">
    <source>
        <dbReference type="ARBA" id="ARBA00022833"/>
    </source>
</evidence>
<dbReference type="Gene3D" id="3.10.20.90">
    <property type="entry name" value="Phosphatidylinositol 3-kinase Catalytic Subunit, Chain A, domain 1"/>
    <property type="match status" value="1"/>
</dbReference>
<feature type="compositionally biased region" description="Low complexity" evidence="6">
    <location>
        <begin position="9"/>
        <end position="18"/>
    </location>
</feature>
<dbReference type="PANTHER" id="PTHR22738">
    <property type="entry name" value="RASSF"/>
    <property type="match status" value="1"/>
</dbReference>
<dbReference type="SMART" id="SM00109">
    <property type="entry name" value="C1"/>
    <property type="match status" value="1"/>
</dbReference>
<dbReference type="InterPro" id="IPR011524">
    <property type="entry name" value="SARAH_dom"/>
</dbReference>
<dbReference type="InterPro" id="IPR046349">
    <property type="entry name" value="C1-like_sf"/>
</dbReference>
<dbReference type="SMART" id="SM00314">
    <property type="entry name" value="RA"/>
    <property type="match status" value="1"/>
</dbReference>
<evidence type="ECO:0000256" key="5">
    <source>
        <dbReference type="ARBA" id="ARBA00023212"/>
    </source>
</evidence>
<feature type="region of interest" description="Disordered" evidence="6">
    <location>
        <begin position="330"/>
        <end position="364"/>
    </location>
</feature>
<feature type="compositionally biased region" description="Polar residues" evidence="6">
    <location>
        <begin position="49"/>
        <end position="62"/>
    </location>
</feature>
<feature type="domain" description="SARAH" evidence="9">
    <location>
        <begin position="613"/>
        <end position="660"/>
    </location>
</feature>
<feature type="compositionally biased region" description="Low complexity" evidence="6">
    <location>
        <begin position="232"/>
        <end position="246"/>
    </location>
</feature>
<dbReference type="CDD" id="cd21885">
    <property type="entry name" value="SARAH_RASSF1-like"/>
    <property type="match status" value="1"/>
</dbReference>
<keyword evidence="4" id="KW-0862">Zinc</keyword>
<dbReference type="Pfam" id="PF00788">
    <property type="entry name" value="RA"/>
    <property type="match status" value="1"/>
</dbReference>
<evidence type="ECO:0000259" key="7">
    <source>
        <dbReference type="PROSITE" id="PS50081"/>
    </source>
</evidence>
<sequence length="664" mass="73109">MRHVGQSGPGSPKKSASKVNNQAPKPFVVGTASSGRGISSVNPPRPKNTVPNRWQNNNSNFTPAKGLSKPERSPSPKVSKDLADIMPKLNEAHVQMFTSKEAAINPSLHQAKKKAPTPVATQVTPVTKETDTSVKSMANRFQPNQTKNNAKSPPAFPKKQSYPQPKPLIEPVKKTVPASVQAEKKPTPMVSPPKPTTPAVVARVNATNSASTKWSPPSVAAAPPPAAVQNTAANKPKPASNKPPKAWQRAGPPLSQEKSTSPSTPPTAVVAPMQPKPTSPPVKKATQPHSPDVGRSRAVSSPVIPPKSRSDIVVSYQRSSEDVVLPEMVSNKAEKQSTPQQQRKPRANSEITKKPKATTNIKPAKVGHDFQPHELKEWVNWCDACGSVILSLFGKCVTCTKCKMVCHGKCALTVSLTCEADQQQARSLTLNETSALSLYKTIVQETTDESTLKEYNTIQRVISIEEIQQKIEEFNLTVKGSQQMTLQEDGETFRGFIRVTMNLTRPVSVMDAAKTSRKNPKKSSFYIDKGAVKALHLTSDTTAAQVVQALLTKYNISDNPMKFALFEKQFREEGHVILRKMLPKERPLFLRLLWGNGSSEKKGFILQENESRDIHWESFSVGELQMFIKILDKEENDYITEIKCKYKNRSQDIRQAIDHQNKKG</sequence>
<dbReference type="AlphaFoldDB" id="A0A6F9DPS6"/>
<evidence type="ECO:0000256" key="3">
    <source>
        <dbReference type="ARBA" id="ARBA00022723"/>
    </source>
</evidence>